<dbReference type="Pfam" id="PF13634">
    <property type="entry name" value="Nucleoporin_FG"/>
    <property type="match status" value="2"/>
</dbReference>
<reference evidence="3" key="1">
    <citation type="journal article" date="2023" name="IScience">
        <title>Live-bearing cockroach genome reveals convergent evolutionary mechanisms linked to viviparity in insects and beyond.</title>
        <authorList>
            <person name="Fouks B."/>
            <person name="Harrison M.C."/>
            <person name="Mikhailova A.A."/>
            <person name="Marchal E."/>
            <person name="English S."/>
            <person name="Carruthers M."/>
            <person name="Jennings E.C."/>
            <person name="Chiamaka E.L."/>
            <person name="Frigard R.A."/>
            <person name="Pippel M."/>
            <person name="Attardo G.M."/>
            <person name="Benoit J.B."/>
            <person name="Bornberg-Bauer E."/>
            <person name="Tobe S.S."/>
        </authorList>
    </citation>
    <scope>NUCLEOTIDE SEQUENCE</scope>
    <source>
        <strain evidence="3">Stay&amp;Tobe</strain>
    </source>
</reference>
<reference evidence="3" key="2">
    <citation type="submission" date="2023-05" db="EMBL/GenBank/DDBJ databases">
        <authorList>
            <person name="Fouks B."/>
        </authorList>
    </citation>
    <scope>NUCLEOTIDE SEQUENCE</scope>
    <source>
        <strain evidence="3">Stay&amp;Tobe</strain>
        <tissue evidence="3">Testes</tissue>
    </source>
</reference>
<gene>
    <name evidence="3" type="ORF">L9F63_010526</name>
</gene>
<protein>
    <submittedName>
        <fullName evidence="3">Uncharacterized protein</fullName>
    </submittedName>
</protein>
<dbReference type="PROSITE" id="PS51468">
    <property type="entry name" value="VIT"/>
    <property type="match status" value="1"/>
</dbReference>
<proteinExistence type="predicted"/>
<evidence type="ECO:0000313" key="4">
    <source>
        <dbReference type="Proteomes" id="UP001233999"/>
    </source>
</evidence>
<dbReference type="InterPro" id="IPR002035">
    <property type="entry name" value="VWF_A"/>
</dbReference>
<dbReference type="PANTHER" id="PTHR10338:SF108">
    <property type="entry name" value="INTER-ALPHA-TRYPSIN INHIBITOR HEAVY CHAIN H4-LIKE PROTEIN"/>
    <property type="match status" value="1"/>
</dbReference>
<accession>A0AAD8ERC0</accession>
<feature type="domain" description="VIT" evidence="2">
    <location>
        <begin position="837"/>
        <end position="975"/>
    </location>
</feature>
<keyword evidence="4" id="KW-1185">Reference proteome</keyword>
<name>A0AAD8ERC0_DIPPU</name>
<dbReference type="InterPro" id="IPR025574">
    <property type="entry name" value="Nucleoporin_FG_rpt"/>
</dbReference>
<dbReference type="InterPro" id="IPR036465">
    <property type="entry name" value="vWFA_dom_sf"/>
</dbReference>
<dbReference type="GO" id="GO:0005643">
    <property type="term" value="C:nuclear pore"/>
    <property type="evidence" value="ECO:0007669"/>
    <property type="project" value="UniProtKB-ARBA"/>
</dbReference>
<dbReference type="EMBL" id="JASPKZ010000842">
    <property type="protein sequence ID" value="KAJ9598932.1"/>
    <property type="molecule type" value="Genomic_DNA"/>
</dbReference>
<dbReference type="SUPFAM" id="SSF53300">
    <property type="entry name" value="vWA-like"/>
    <property type="match status" value="2"/>
</dbReference>
<comment type="caution">
    <text evidence="3">The sequence shown here is derived from an EMBL/GenBank/DDBJ whole genome shotgun (WGS) entry which is preliminary data.</text>
</comment>
<dbReference type="Gene3D" id="3.40.50.410">
    <property type="entry name" value="von Willebrand factor, type A domain"/>
    <property type="match status" value="2"/>
</dbReference>
<dbReference type="AlphaFoldDB" id="A0AAD8ERC0"/>
<dbReference type="InterPro" id="IPR050934">
    <property type="entry name" value="ITIH"/>
</dbReference>
<dbReference type="Pfam" id="PF13768">
    <property type="entry name" value="VWA_3"/>
    <property type="match status" value="1"/>
</dbReference>
<feature type="domain" description="VWFA" evidence="1">
    <location>
        <begin position="155"/>
        <end position="356"/>
    </location>
</feature>
<evidence type="ECO:0000259" key="2">
    <source>
        <dbReference type="PROSITE" id="PS51468"/>
    </source>
</evidence>
<dbReference type="SMART" id="SM00609">
    <property type="entry name" value="VIT"/>
    <property type="match status" value="1"/>
</dbReference>
<dbReference type="Pfam" id="PF08487">
    <property type="entry name" value="VIT"/>
    <property type="match status" value="1"/>
</dbReference>
<sequence>ERNSNVFKVSVNVEKQNKVLFHVTYEELLSRKLGLYKHIINLDPGQIVQDFKVVVNIEESTDITELKVAALKQNDVQHEIGNSLAKIERPNPHTAVVRFAPTPEQQKSFSSSGISGQFTVQYDVDRSSLHSQILVNDGYFTHYFAPEKLKPLPKHVVFVLDISTSMAGRKINQLKEAMETILGDLHSEDYFTLVKFSSEVQIWRLVNDGQWDNATLQESDCSSLVVPATKENILRGKLAINKLKEQGCTNIHQAMLIATHITQLGKKLKCSPTPEPIIIFLTDGQPTAGICQKDEIIREVTRVNQMGKATIFALGLGDDVDFEFLKKLALCNSGFSRKIYEASDTALQLTEFYKEVSSPLLSNITFIYQPEQVESISITRHNFVTFYHGSELIVSGRIDPSLSEMEFRFGVTGNSSEGLRNFVPEETRVVFLKKAGFMERLWAYLTIQQLLDEEKKLEGEMSRNKRNEAMQLALKYSFVTPVTSLVVVRPDDQLYRATLDSERETEPEFDCDQSLMHDKRLSVASCEIAACSFESQSTLNQISNFFSHVKKKKKKVPPNHGLFGSSNQGSQALPVFGSAVPPNQGNHGLFGSSNQGSQALPVFGSAVTPNQGNHGLFGSSNQGSQALPVFGSAVTPNQGNHGLFGSSNQGSQALPVFGSVVPPNQGNHGLFGSSNQGSQALPVFGSTVPPNQGNHGLFGSSNQGSQALPVFGSTVPPNQGNHGLFGSSNQGSQALPVFGSVVPPNQGNHGLFGSSNQGSQALPAFRSAVPPRLSTGTAFSLNEGSQKSTFGKYAMRRSWTPVVPTSDVAMNSIVLLLATFMVSRLTGPHRNVQHLKIHVPDHTHSLVVLPLKTLEYHVRTTIRYQYAQTVVTTKVHNPTRSSQEVVFSTLLPDSAFVSAFLMDIDGLVYDGFIKEKSFAKKKYRKGLPKENYIKHNLSMGLYNHVVYLDPGQLVDDFVASVDIKESVNIVSFLSTPVMVNYDNDMNLMAANNIYEAIKLALDISYESKKQLQDISSNHILNLPNIQSIVVLFTDGIPTTGELNLGKILLNSNRWNRKCKAAIFTIAVGENINNGFMKKLSEANSGFMVRIYESSDTKLQLTDFYPRVSSPLLSNITFMYDPTQVNTSSLTNTRFETFFYGSELMVSGQLSNDITLKDLHYKVTGRSPNGIKIYYPETKAMVVPDHGIGKKPGILERIWAYLKIRFMLKGGRCKCTNKQKALQLTLKYSFLTPITSMIMVRTDGRP</sequence>
<feature type="domain" description="VWFA" evidence="1">
    <location>
        <begin position="992"/>
        <end position="1107"/>
    </location>
</feature>
<dbReference type="PROSITE" id="PS50234">
    <property type="entry name" value="VWFA"/>
    <property type="match status" value="2"/>
</dbReference>
<evidence type="ECO:0000259" key="1">
    <source>
        <dbReference type="PROSITE" id="PS50234"/>
    </source>
</evidence>
<dbReference type="Pfam" id="PF00092">
    <property type="entry name" value="VWA"/>
    <property type="match status" value="1"/>
</dbReference>
<dbReference type="Proteomes" id="UP001233999">
    <property type="component" value="Unassembled WGS sequence"/>
</dbReference>
<feature type="non-terminal residue" evidence="3">
    <location>
        <position position="1"/>
    </location>
</feature>
<dbReference type="InterPro" id="IPR013694">
    <property type="entry name" value="VIT"/>
</dbReference>
<dbReference type="SMART" id="SM00327">
    <property type="entry name" value="VWA"/>
    <property type="match status" value="1"/>
</dbReference>
<organism evidence="3 4">
    <name type="scientific">Diploptera punctata</name>
    <name type="common">Pacific beetle cockroach</name>
    <dbReference type="NCBI Taxonomy" id="6984"/>
    <lineage>
        <taxon>Eukaryota</taxon>
        <taxon>Metazoa</taxon>
        <taxon>Ecdysozoa</taxon>
        <taxon>Arthropoda</taxon>
        <taxon>Hexapoda</taxon>
        <taxon>Insecta</taxon>
        <taxon>Pterygota</taxon>
        <taxon>Neoptera</taxon>
        <taxon>Polyneoptera</taxon>
        <taxon>Dictyoptera</taxon>
        <taxon>Blattodea</taxon>
        <taxon>Blaberoidea</taxon>
        <taxon>Blaberidae</taxon>
        <taxon>Diplopterinae</taxon>
        <taxon>Diploptera</taxon>
    </lineage>
</organism>
<evidence type="ECO:0000313" key="3">
    <source>
        <dbReference type="EMBL" id="KAJ9598932.1"/>
    </source>
</evidence>
<feature type="non-terminal residue" evidence="3">
    <location>
        <position position="1245"/>
    </location>
</feature>
<dbReference type="PANTHER" id="PTHR10338">
    <property type="entry name" value="INTER-ALPHA-TRYPSIN INHIBITOR HEAVY CHAIN FAMILY MEMBER"/>
    <property type="match status" value="1"/>
</dbReference>